<dbReference type="PANTHER" id="PTHR19359:SF41">
    <property type="entry name" value="GEO08203P1"/>
    <property type="match status" value="1"/>
</dbReference>
<gene>
    <name evidence="7" type="ORF">ASIM_LOCUS17012</name>
</gene>
<dbReference type="InterPro" id="IPR050668">
    <property type="entry name" value="Cytochrome_b5"/>
</dbReference>
<dbReference type="Pfam" id="PF00173">
    <property type="entry name" value="Cyt-b5"/>
    <property type="match status" value="1"/>
</dbReference>
<dbReference type="SMART" id="SM01117">
    <property type="entry name" value="Cyt-b5"/>
    <property type="match status" value="1"/>
</dbReference>
<keyword evidence="2" id="KW-0479">Metal-binding</keyword>
<dbReference type="EMBL" id="UYRR01033647">
    <property type="protein sequence ID" value="VDK59257.1"/>
    <property type="molecule type" value="Genomic_DNA"/>
</dbReference>
<evidence type="ECO:0000256" key="2">
    <source>
        <dbReference type="ARBA" id="ARBA00022723"/>
    </source>
</evidence>
<name>A0A3P6RIT0_ANISI</name>
<dbReference type="GO" id="GO:0020037">
    <property type="term" value="F:heme binding"/>
    <property type="evidence" value="ECO:0007669"/>
    <property type="project" value="TreeGrafter"/>
</dbReference>
<dbReference type="AlphaFoldDB" id="A0A3P6RIT0"/>
<feature type="domain" description="Cytochrome b5 heme-binding" evidence="6">
    <location>
        <begin position="1"/>
        <end position="60"/>
    </location>
</feature>
<evidence type="ECO:0000313" key="8">
    <source>
        <dbReference type="Proteomes" id="UP000267096"/>
    </source>
</evidence>
<dbReference type="OrthoDB" id="260519at2759"/>
<dbReference type="Proteomes" id="UP000267096">
    <property type="component" value="Unassembled WGS sequence"/>
</dbReference>
<evidence type="ECO:0000256" key="3">
    <source>
        <dbReference type="ARBA" id="ARBA00023004"/>
    </source>
</evidence>
<evidence type="ECO:0000259" key="6">
    <source>
        <dbReference type="PROSITE" id="PS50255"/>
    </source>
</evidence>
<evidence type="ECO:0000256" key="1">
    <source>
        <dbReference type="ARBA" id="ARBA00022617"/>
    </source>
</evidence>
<keyword evidence="5" id="KW-0472">Membrane</keyword>
<keyword evidence="5" id="KW-1133">Transmembrane helix</keyword>
<dbReference type="PANTHER" id="PTHR19359">
    <property type="entry name" value="CYTOCHROME B5"/>
    <property type="match status" value="1"/>
</dbReference>
<accession>A0A3P6RIT0</accession>
<organism evidence="7 8">
    <name type="scientific">Anisakis simplex</name>
    <name type="common">Herring worm</name>
    <dbReference type="NCBI Taxonomy" id="6269"/>
    <lineage>
        <taxon>Eukaryota</taxon>
        <taxon>Metazoa</taxon>
        <taxon>Ecdysozoa</taxon>
        <taxon>Nematoda</taxon>
        <taxon>Chromadorea</taxon>
        <taxon>Rhabditida</taxon>
        <taxon>Spirurina</taxon>
        <taxon>Ascaridomorpha</taxon>
        <taxon>Ascaridoidea</taxon>
        <taxon>Anisakidae</taxon>
        <taxon>Anisakis</taxon>
        <taxon>Anisakis simplex complex</taxon>
    </lineage>
</organism>
<protein>
    <recommendedName>
        <fullName evidence="6">Cytochrome b5 heme-binding domain-containing protein</fullName>
    </recommendedName>
</protein>
<dbReference type="GO" id="GO:0046872">
    <property type="term" value="F:metal ion binding"/>
    <property type="evidence" value="ECO:0007669"/>
    <property type="project" value="UniProtKB-KW"/>
</dbReference>
<keyword evidence="1" id="KW-0349">Heme</keyword>
<dbReference type="GO" id="GO:0016020">
    <property type="term" value="C:membrane"/>
    <property type="evidence" value="ECO:0007669"/>
    <property type="project" value="TreeGrafter"/>
</dbReference>
<keyword evidence="5" id="KW-0812">Transmembrane</keyword>
<proteinExistence type="inferred from homology"/>
<feature type="transmembrane region" description="Helical" evidence="5">
    <location>
        <begin position="83"/>
        <end position="105"/>
    </location>
</feature>
<evidence type="ECO:0000256" key="4">
    <source>
        <dbReference type="ARBA" id="ARBA00038168"/>
    </source>
</evidence>
<dbReference type="PROSITE" id="PS50255">
    <property type="entry name" value="CYTOCHROME_B5_2"/>
    <property type="match status" value="1"/>
</dbReference>
<dbReference type="Gene3D" id="3.10.120.10">
    <property type="entry name" value="Cytochrome b5-like heme/steroid binding domain"/>
    <property type="match status" value="1"/>
</dbReference>
<reference evidence="7 8" key="1">
    <citation type="submission" date="2018-11" db="EMBL/GenBank/DDBJ databases">
        <authorList>
            <consortium name="Pathogen Informatics"/>
        </authorList>
    </citation>
    <scope>NUCLEOTIDE SEQUENCE [LARGE SCALE GENOMIC DNA]</scope>
</reference>
<evidence type="ECO:0000313" key="7">
    <source>
        <dbReference type="EMBL" id="VDK59257.1"/>
    </source>
</evidence>
<sequence>MWIVYEDKVLDITRFTDEHPGGDEVLLEVAGQDGTSKFIDADHSKDAVEMIDQYVIGRLKESDRQRLQSAQKRSSAGNNTRRIQLLCALGAGVILIGAFVVYRYIRK</sequence>
<dbReference type="InterPro" id="IPR036400">
    <property type="entry name" value="Cyt_B5-like_heme/steroid_sf"/>
</dbReference>
<dbReference type="PRINTS" id="PR00363">
    <property type="entry name" value="CYTOCHROMEB5"/>
</dbReference>
<dbReference type="SUPFAM" id="SSF55856">
    <property type="entry name" value="Cytochrome b5-like heme/steroid binding domain"/>
    <property type="match status" value="1"/>
</dbReference>
<keyword evidence="8" id="KW-1185">Reference proteome</keyword>
<evidence type="ECO:0000256" key="5">
    <source>
        <dbReference type="SAM" id="Phobius"/>
    </source>
</evidence>
<keyword evidence="3" id="KW-0408">Iron</keyword>
<comment type="similarity">
    <text evidence="4">Belongs to the cytochrome b5 family.</text>
</comment>
<dbReference type="InterPro" id="IPR001199">
    <property type="entry name" value="Cyt_B5-like_heme/steroid-bd"/>
</dbReference>